<evidence type="ECO:0000256" key="3">
    <source>
        <dbReference type="ARBA" id="ARBA00022643"/>
    </source>
</evidence>
<dbReference type="eggNOG" id="COG0778">
    <property type="taxonomic scope" value="Bacteria"/>
</dbReference>
<dbReference type="PANTHER" id="PTHR43425:SF2">
    <property type="entry name" value="OXYGEN-INSENSITIVE NADPH NITROREDUCTASE"/>
    <property type="match status" value="1"/>
</dbReference>
<evidence type="ECO:0000313" key="7">
    <source>
        <dbReference type="EMBL" id="CDG40464.1"/>
    </source>
</evidence>
<evidence type="ECO:0000256" key="2">
    <source>
        <dbReference type="ARBA" id="ARBA00022630"/>
    </source>
</evidence>
<reference evidence="7 8" key="2">
    <citation type="journal article" date="2014" name="PLoS ONE">
        <title>Evolution of mitochondria reconstructed from the energy metabolism of living bacteria.</title>
        <authorList>
            <person name="Degli Esposti M."/>
            <person name="Chouaia B."/>
            <person name="Comandatore F."/>
            <person name="Crotti E."/>
            <person name="Sassera D."/>
            <person name="Lievens P.M."/>
            <person name="Daffonchio D."/>
            <person name="Bandi C."/>
        </authorList>
    </citation>
    <scope>NUCLEOTIDE SEQUENCE [LARGE SCALE GENOMIC DNA]</scope>
    <source>
        <strain evidence="7 8">SF2.1</strain>
    </source>
</reference>
<evidence type="ECO:0000256" key="1">
    <source>
        <dbReference type="ARBA" id="ARBA00008366"/>
    </source>
</evidence>
<dbReference type="InterPro" id="IPR016446">
    <property type="entry name" value="Flavin_OxRdtase_Frp"/>
</dbReference>
<organism evidence="7 8">
    <name type="scientific">Asaia bogorensis</name>
    <dbReference type="NCBI Taxonomy" id="91915"/>
    <lineage>
        <taxon>Bacteria</taxon>
        <taxon>Pseudomonadati</taxon>
        <taxon>Pseudomonadota</taxon>
        <taxon>Alphaproteobacteria</taxon>
        <taxon>Acetobacterales</taxon>
        <taxon>Acetobacteraceae</taxon>
        <taxon>Asaia</taxon>
    </lineage>
</organism>
<dbReference type="RefSeq" id="WP_035444276.1">
    <property type="nucleotide sequence ID" value="NZ_CBLX010000017.1"/>
</dbReference>
<dbReference type="SUPFAM" id="SSF55469">
    <property type="entry name" value="FMN-dependent nitroreductase-like"/>
    <property type="match status" value="1"/>
</dbReference>
<proteinExistence type="inferred from homology"/>
<dbReference type="PIRSF" id="PIRSF005426">
    <property type="entry name" value="Frp"/>
    <property type="match status" value="1"/>
</dbReference>
<comment type="similarity">
    <text evidence="1 5">Belongs to the flavin oxidoreductase frp family.</text>
</comment>
<dbReference type="GO" id="GO:0016491">
    <property type="term" value="F:oxidoreductase activity"/>
    <property type="evidence" value="ECO:0007669"/>
    <property type="project" value="UniProtKB-UniRule"/>
</dbReference>
<keyword evidence="3 5" id="KW-0288">FMN</keyword>
<accession>A0A060QH26</accession>
<dbReference type="PANTHER" id="PTHR43425">
    <property type="entry name" value="OXYGEN-INSENSITIVE NADPH NITROREDUCTASE"/>
    <property type="match status" value="1"/>
</dbReference>
<protein>
    <submittedName>
        <fullName evidence="7">Nitroreductase family protein</fullName>
    </submittedName>
</protein>
<sequence length="281" mass="30413">MTDRLSSLWQQRYRSPLPASLETSQNAAPICQSAVLDSLLSHRSVRAYRPDALPEGTLEAAIAAAQSAATSSNLQCWSVIAIESPERREVFARLCGNQAHVAAAPLFLVWLADISRLERLATQAGQPAEALDYTESFLIAAIDAALAAQNAVAALEAAGLGTVYIGGLRNHPLEVAKELDLPKGCVGLFGLCVGYEDETRPASIKPRLPQRAVLHRDRYDTTLEAEAIASFDAADNAFQQEQSLPPRLWSEAMVKRIVSREGLHGRDTLLASLKVLGFPMK</sequence>
<dbReference type="AlphaFoldDB" id="A0A060QH26"/>
<keyword evidence="5" id="KW-0521">NADP</keyword>
<keyword evidence="2 5" id="KW-0285">Flavoprotein</keyword>
<evidence type="ECO:0000259" key="6">
    <source>
        <dbReference type="Pfam" id="PF00881"/>
    </source>
</evidence>
<dbReference type="EMBL" id="CBLX010000017">
    <property type="protein sequence ID" value="CDG40464.1"/>
    <property type="molecule type" value="Genomic_DNA"/>
</dbReference>
<feature type="domain" description="Nitroreductase" evidence="6">
    <location>
        <begin position="41"/>
        <end position="195"/>
    </location>
</feature>
<dbReference type="InterPro" id="IPR029479">
    <property type="entry name" value="Nitroreductase"/>
</dbReference>
<keyword evidence="4 5" id="KW-0560">Oxidoreductase</keyword>
<dbReference type="Gene3D" id="3.40.109.10">
    <property type="entry name" value="NADH Oxidase"/>
    <property type="match status" value="1"/>
</dbReference>
<dbReference type="Pfam" id="PF00881">
    <property type="entry name" value="Nitroreductase"/>
    <property type="match status" value="1"/>
</dbReference>
<evidence type="ECO:0000313" key="8">
    <source>
        <dbReference type="Proteomes" id="UP000027583"/>
    </source>
</evidence>
<gene>
    <name evidence="7" type="ORF">ASAP_2419</name>
</gene>
<dbReference type="InterPro" id="IPR000415">
    <property type="entry name" value="Nitroreductase-like"/>
</dbReference>
<reference evidence="7 8" key="1">
    <citation type="journal article" date="2014" name="Genome Biol. Evol.">
        <title>Acetic acid bacteria genomes reveal functional traits for adaptation to life in insect guts.</title>
        <authorList>
            <person name="Chouaia B."/>
            <person name="Gaiarsa S."/>
            <person name="Crotti E."/>
            <person name="Comandatore F."/>
            <person name="Degli Esposti M."/>
            <person name="Ricci I."/>
            <person name="Alma A."/>
            <person name="Favia G."/>
            <person name="Bandi C."/>
            <person name="Daffonchio D."/>
        </authorList>
    </citation>
    <scope>NUCLEOTIDE SEQUENCE [LARGE SCALE GENOMIC DNA]</scope>
    <source>
        <strain evidence="7 8">SF2.1</strain>
    </source>
</reference>
<evidence type="ECO:0000256" key="5">
    <source>
        <dbReference type="PIRNR" id="PIRNR005426"/>
    </source>
</evidence>
<comment type="caution">
    <text evidence="7">The sequence shown here is derived from an EMBL/GenBank/DDBJ whole genome shotgun (WGS) entry which is preliminary data.</text>
</comment>
<evidence type="ECO:0000256" key="4">
    <source>
        <dbReference type="ARBA" id="ARBA00023002"/>
    </source>
</evidence>
<dbReference type="Proteomes" id="UP000027583">
    <property type="component" value="Unassembled WGS sequence"/>
</dbReference>
<name>A0A060QH26_9PROT</name>